<evidence type="ECO:0000313" key="9">
    <source>
        <dbReference type="Proteomes" id="UP000297693"/>
    </source>
</evidence>
<sequence>MESTNRIFAVVKKEIMLAFNTALGYTFILLFMFVESLLFFFGIGGNSFWDRKSSDLGFFFLLTPYLLLLFVSAIGMKIWAEEKESGTWEVLFTLPFKEWEVVLGKYIACCVIVFLALLSTLFIPLTTMIFGAPDIGILISGYLGVFFVGITFVSIILFFTLFFNTQIGTFLFGFFILSIFYSFGIQKLADFLGKNIYEWLSIFSLQSHFESFRLGILDPRDIYFYISVNFLFLTLASFQLRENR</sequence>
<feature type="transmembrane region" description="Helical" evidence="6">
    <location>
        <begin position="135"/>
        <end position="161"/>
    </location>
</feature>
<dbReference type="PANTHER" id="PTHR30294">
    <property type="entry name" value="MEMBRANE COMPONENT OF ABC TRANSPORTER YHHJ-RELATED"/>
    <property type="match status" value="1"/>
</dbReference>
<feature type="transmembrane region" description="Helical" evidence="6">
    <location>
        <begin position="222"/>
        <end position="240"/>
    </location>
</feature>
<keyword evidence="2" id="KW-1003">Cell membrane</keyword>
<feature type="transmembrane region" description="Helical" evidence="6">
    <location>
        <begin position="56"/>
        <end position="79"/>
    </location>
</feature>
<keyword evidence="5 6" id="KW-0472">Membrane</keyword>
<name>A0A4R9K7C0_9LEPT</name>
<proteinExistence type="predicted"/>
<evidence type="ECO:0000256" key="1">
    <source>
        <dbReference type="ARBA" id="ARBA00004651"/>
    </source>
</evidence>
<evidence type="ECO:0000256" key="2">
    <source>
        <dbReference type="ARBA" id="ARBA00022475"/>
    </source>
</evidence>
<gene>
    <name evidence="8" type="ORF">EHQ58_03115</name>
</gene>
<evidence type="ECO:0000313" key="8">
    <source>
        <dbReference type="EMBL" id="TGL62209.1"/>
    </source>
</evidence>
<feature type="domain" description="ABC-2 type transporter transmembrane" evidence="7">
    <location>
        <begin position="58"/>
        <end position="212"/>
    </location>
</feature>
<dbReference type="AlphaFoldDB" id="A0A4R9K7C0"/>
<evidence type="ECO:0000256" key="6">
    <source>
        <dbReference type="SAM" id="Phobius"/>
    </source>
</evidence>
<reference evidence="8" key="1">
    <citation type="journal article" date="2019" name="PLoS Negl. Trop. Dis.">
        <title>Revisiting the worldwide diversity of Leptospira species in the environment.</title>
        <authorList>
            <person name="Vincent A.T."/>
            <person name="Schiettekatte O."/>
            <person name="Bourhy P."/>
            <person name="Veyrier F.J."/>
            <person name="Picardeau M."/>
        </authorList>
    </citation>
    <scope>NUCLEOTIDE SEQUENCE [LARGE SCALE GENOMIC DNA]</scope>
    <source>
        <strain evidence="8">201702476</strain>
    </source>
</reference>
<dbReference type="InterPro" id="IPR051449">
    <property type="entry name" value="ABC-2_transporter_component"/>
</dbReference>
<dbReference type="GO" id="GO:0005886">
    <property type="term" value="C:plasma membrane"/>
    <property type="evidence" value="ECO:0007669"/>
    <property type="project" value="UniProtKB-SubCell"/>
</dbReference>
<protein>
    <submittedName>
        <fullName evidence="8">Gliding motility ABC transporter</fullName>
    </submittedName>
</protein>
<feature type="transmembrane region" description="Helical" evidence="6">
    <location>
        <begin position="167"/>
        <end position="184"/>
    </location>
</feature>
<evidence type="ECO:0000259" key="7">
    <source>
        <dbReference type="Pfam" id="PF12698"/>
    </source>
</evidence>
<feature type="transmembrane region" description="Helical" evidence="6">
    <location>
        <begin position="22"/>
        <end position="44"/>
    </location>
</feature>
<dbReference type="PANTHER" id="PTHR30294:SF29">
    <property type="entry name" value="MULTIDRUG ABC TRANSPORTER PERMEASE YBHS-RELATED"/>
    <property type="match status" value="1"/>
</dbReference>
<evidence type="ECO:0000256" key="4">
    <source>
        <dbReference type="ARBA" id="ARBA00022989"/>
    </source>
</evidence>
<evidence type="ECO:0000256" key="5">
    <source>
        <dbReference type="ARBA" id="ARBA00023136"/>
    </source>
</evidence>
<dbReference type="InterPro" id="IPR013525">
    <property type="entry name" value="ABC2_TM"/>
</dbReference>
<feature type="transmembrane region" description="Helical" evidence="6">
    <location>
        <begin position="99"/>
        <end position="123"/>
    </location>
</feature>
<comment type="caution">
    <text evidence="8">The sequence shown here is derived from an EMBL/GenBank/DDBJ whole genome shotgun (WGS) entry which is preliminary data.</text>
</comment>
<dbReference type="OrthoDB" id="9794512at2"/>
<dbReference type="EMBL" id="RQGD01000010">
    <property type="protein sequence ID" value="TGL62209.1"/>
    <property type="molecule type" value="Genomic_DNA"/>
</dbReference>
<keyword evidence="4 6" id="KW-1133">Transmembrane helix</keyword>
<dbReference type="Pfam" id="PF12698">
    <property type="entry name" value="ABC2_membrane_3"/>
    <property type="match status" value="1"/>
</dbReference>
<dbReference type="RefSeq" id="WP_135621884.1">
    <property type="nucleotide sequence ID" value="NZ_RQGD01000010.1"/>
</dbReference>
<comment type="subcellular location">
    <subcellularLocation>
        <location evidence="1">Cell membrane</location>
        <topology evidence="1">Multi-pass membrane protein</topology>
    </subcellularLocation>
</comment>
<accession>A0A4R9K7C0</accession>
<evidence type="ECO:0000256" key="3">
    <source>
        <dbReference type="ARBA" id="ARBA00022692"/>
    </source>
</evidence>
<keyword evidence="9" id="KW-1185">Reference proteome</keyword>
<dbReference type="Proteomes" id="UP000297693">
    <property type="component" value="Unassembled WGS sequence"/>
</dbReference>
<keyword evidence="3 6" id="KW-0812">Transmembrane</keyword>
<organism evidence="8 9">
    <name type="scientific">Leptospira ognonensis</name>
    <dbReference type="NCBI Taxonomy" id="2484945"/>
    <lineage>
        <taxon>Bacteria</taxon>
        <taxon>Pseudomonadati</taxon>
        <taxon>Spirochaetota</taxon>
        <taxon>Spirochaetia</taxon>
        <taxon>Leptospirales</taxon>
        <taxon>Leptospiraceae</taxon>
        <taxon>Leptospira</taxon>
    </lineage>
</organism>
<dbReference type="GO" id="GO:0140359">
    <property type="term" value="F:ABC-type transporter activity"/>
    <property type="evidence" value="ECO:0007669"/>
    <property type="project" value="InterPro"/>
</dbReference>